<feature type="transmembrane region" description="Helical" evidence="2">
    <location>
        <begin position="498"/>
        <end position="523"/>
    </location>
</feature>
<evidence type="ECO:0000256" key="1">
    <source>
        <dbReference type="SAM" id="MobiDB-lite"/>
    </source>
</evidence>
<organism evidence="4 5">
    <name type="scientific">Leucosporidium creatinivorum</name>
    <dbReference type="NCBI Taxonomy" id="106004"/>
    <lineage>
        <taxon>Eukaryota</taxon>
        <taxon>Fungi</taxon>
        <taxon>Dikarya</taxon>
        <taxon>Basidiomycota</taxon>
        <taxon>Pucciniomycotina</taxon>
        <taxon>Microbotryomycetes</taxon>
        <taxon>Leucosporidiales</taxon>
        <taxon>Leucosporidium</taxon>
    </lineage>
</organism>
<dbReference type="InParanoid" id="A0A1Y2EUS3"/>
<feature type="compositionally biased region" description="Polar residues" evidence="1">
    <location>
        <begin position="556"/>
        <end position="577"/>
    </location>
</feature>
<name>A0A1Y2EUS3_9BASI</name>
<gene>
    <name evidence="4" type="ORF">BCR35DRAFT_325837</name>
</gene>
<keyword evidence="2" id="KW-0812">Transmembrane</keyword>
<comment type="caution">
    <text evidence="4">The sequence shown here is derived from an EMBL/GenBank/DDBJ whole genome shotgun (WGS) entry which is preliminary data.</text>
</comment>
<proteinExistence type="predicted"/>
<feature type="signal peptide" evidence="3">
    <location>
        <begin position="1"/>
        <end position="18"/>
    </location>
</feature>
<feature type="region of interest" description="Disordered" evidence="1">
    <location>
        <begin position="532"/>
        <end position="590"/>
    </location>
</feature>
<keyword evidence="2" id="KW-1133">Transmembrane helix</keyword>
<reference evidence="4 5" key="1">
    <citation type="submission" date="2016-07" db="EMBL/GenBank/DDBJ databases">
        <title>Pervasive Adenine N6-methylation of Active Genes in Fungi.</title>
        <authorList>
            <consortium name="DOE Joint Genome Institute"/>
            <person name="Mondo S.J."/>
            <person name="Dannebaum R.O."/>
            <person name="Kuo R.C."/>
            <person name="Labutti K."/>
            <person name="Haridas S."/>
            <person name="Kuo A."/>
            <person name="Salamov A."/>
            <person name="Ahrendt S.R."/>
            <person name="Lipzen A."/>
            <person name="Sullivan W."/>
            <person name="Andreopoulos W.B."/>
            <person name="Clum A."/>
            <person name="Lindquist E."/>
            <person name="Daum C."/>
            <person name="Ramamoorthy G.K."/>
            <person name="Gryganskyi A."/>
            <person name="Culley D."/>
            <person name="Magnuson J.K."/>
            <person name="James T.Y."/>
            <person name="O'Malley M.A."/>
            <person name="Stajich J.E."/>
            <person name="Spatafora J.W."/>
            <person name="Visel A."/>
            <person name="Grigoriev I.V."/>
        </authorList>
    </citation>
    <scope>NUCLEOTIDE SEQUENCE [LARGE SCALE GENOMIC DNA]</scope>
    <source>
        <strain evidence="4 5">62-1032</strain>
    </source>
</reference>
<evidence type="ECO:0008006" key="6">
    <source>
        <dbReference type="Google" id="ProtNLM"/>
    </source>
</evidence>
<dbReference type="Proteomes" id="UP000193467">
    <property type="component" value="Unassembled WGS sequence"/>
</dbReference>
<keyword evidence="2" id="KW-0472">Membrane</keyword>
<accession>A0A1Y2EUS3</accession>
<evidence type="ECO:0000313" key="4">
    <source>
        <dbReference type="EMBL" id="ORY75341.1"/>
    </source>
</evidence>
<protein>
    <recommendedName>
        <fullName evidence="6">Aspartic peptidase domain-containing protein</fullName>
    </recommendedName>
</protein>
<keyword evidence="5" id="KW-1185">Reference proteome</keyword>
<dbReference type="AlphaFoldDB" id="A0A1Y2EUS3"/>
<feature type="compositionally biased region" description="Polar residues" evidence="1">
    <location>
        <begin position="532"/>
        <end position="545"/>
    </location>
</feature>
<dbReference type="OrthoDB" id="3170828at2759"/>
<evidence type="ECO:0000313" key="5">
    <source>
        <dbReference type="Proteomes" id="UP000193467"/>
    </source>
</evidence>
<feature type="chain" id="PRO_5011004627" description="Aspartic peptidase domain-containing protein" evidence="3">
    <location>
        <begin position="19"/>
        <end position="590"/>
    </location>
</feature>
<sequence length="590" mass="63739">MQLSLALLSLAITSVALAAPQPVAREVVLQPFEGLNKFCKDGSDTRAQSLSNDASSIELFHLSPSCASTAPRFWLLIRRIVSEMKRDTLEKLTVLEYPVTRPFPSSWRCFGLLVLLLCIPVLVLLTLLNVSTVGRESVAVESSDFADDSRSWWAILSGTLSARACEPHHFLLGDIFRTTLGSFDYSLVSVDLSNGKPEATDIAASASSNLSLDAPAYGFEYRMESIAENCYSSNATSRTSLRTLIVTADLSTFTVTGMVAFSCSNPNDSVVQLRLSHMTAPLDPSVESYWTSLSLGVNPDTQNDGYRLVVRGLVDLLAVDLLQSMRFAFAGEESSLVQITASGRMNCQAAPSLLKPVDLECPFYAQIPVVEGAVGRVSRAGDIEFIDLADSSFMYPAGLTISQLNYFSVLASASLIDIGKWAGNPLLSREWFNLTVDPNDEVSTLYRNQQGLRSVMIGNTTFPTPSKSLFYNQSLSNAALLRSLPTMVLNDTLLPPPVWAVLVADISLFTALWGIFMLIATALAQRSVDSTSRASGSTEKPSPSASKPVLPPLDSDITQQTLPYNSRLATAAASPTSVDYGISEGEGEGR</sequence>
<dbReference type="EMBL" id="MCGR01000038">
    <property type="protein sequence ID" value="ORY75341.1"/>
    <property type="molecule type" value="Genomic_DNA"/>
</dbReference>
<keyword evidence="3" id="KW-0732">Signal</keyword>
<evidence type="ECO:0000256" key="2">
    <source>
        <dbReference type="SAM" id="Phobius"/>
    </source>
</evidence>
<evidence type="ECO:0000256" key="3">
    <source>
        <dbReference type="SAM" id="SignalP"/>
    </source>
</evidence>